<protein>
    <submittedName>
        <fullName evidence="1">Uncharacterized protein</fullName>
    </submittedName>
</protein>
<sequence length="74" mass="8164">MAVILTPQTDTLTQAEQPRFDQFLLPAWHAIGVLGQATKLGARPVDQNTQETSNNRPWNKVPSLPESIVRLVTG</sequence>
<accession>A0A219ATQ9</accession>
<dbReference type="EMBL" id="LSBJ02000001">
    <property type="protein sequence ID" value="OWT43565.1"/>
    <property type="molecule type" value="Genomic_DNA"/>
</dbReference>
<dbReference type="GeneID" id="33937400"/>
<proteinExistence type="predicted"/>
<dbReference type="RefSeq" id="XP_022285977.1">
    <property type="nucleotide sequence ID" value="XM_022430279.1"/>
</dbReference>
<gene>
    <name evidence="1" type="ORF">VFPPC_18708</name>
</gene>
<organism evidence="1 2">
    <name type="scientific">Pochonia chlamydosporia 170</name>
    <dbReference type="NCBI Taxonomy" id="1380566"/>
    <lineage>
        <taxon>Eukaryota</taxon>
        <taxon>Fungi</taxon>
        <taxon>Dikarya</taxon>
        <taxon>Ascomycota</taxon>
        <taxon>Pezizomycotina</taxon>
        <taxon>Sordariomycetes</taxon>
        <taxon>Hypocreomycetidae</taxon>
        <taxon>Hypocreales</taxon>
        <taxon>Clavicipitaceae</taxon>
        <taxon>Pochonia</taxon>
    </lineage>
</organism>
<keyword evidence="2" id="KW-1185">Reference proteome</keyword>
<dbReference type="Proteomes" id="UP000078397">
    <property type="component" value="Unassembled WGS sequence"/>
</dbReference>
<dbReference type="KEGG" id="pchm:VFPPC_18708"/>
<evidence type="ECO:0000313" key="1">
    <source>
        <dbReference type="EMBL" id="OWT43565.1"/>
    </source>
</evidence>
<evidence type="ECO:0000313" key="2">
    <source>
        <dbReference type="Proteomes" id="UP000078397"/>
    </source>
</evidence>
<name>A0A219ATQ9_METCM</name>
<comment type="caution">
    <text evidence="1">The sequence shown here is derived from an EMBL/GenBank/DDBJ whole genome shotgun (WGS) entry which is preliminary data.</text>
</comment>
<reference evidence="1 2" key="1">
    <citation type="journal article" date="2016" name="PLoS Pathog.">
        <title>Biosynthesis of antibiotic leucinostatins in bio-control fungus Purpureocillium lilacinum and their inhibition on phytophthora revealed by genome mining.</title>
        <authorList>
            <person name="Wang G."/>
            <person name="Liu Z."/>
            <person name="Lin R."/>
            <person name="Li E."/>
            <person name="Mao Z."/>
            <person name="Ling J."/>
            <person name="Yang Y."/>
            <person name="Yin W.B."/>
            <person name="Xie B."/>
        </authorList>
    </citation>
    <scope>NUCLEOTIDE SEQUENCE [LARGE SCALE GENOMIC DNA]</scope>
    <source>
        <strain evidence="1">170</strain>
    </source>
</reference>
<dbReference type="AlphaFoldDB" id="A0A219ATQ9"/>